<gene>
    <name evidence="1" type="ORF">HNR40_004596</name>
</gene>
<sequence length="257" mass="27658">MEYGRRRIVATTGELAGIADGCSDGTPVMLDVDEIEPGHDPRAPRDWAVVARIDHLPLNEAGELAGPGDRIATGEPDAEGQEPLLFTPVLMLQSRKLATPGEIGPVARPADPCQRRADAYELIEREGEAGLYLMELLEAVAELRREVADLAADRDRLLHPAARRHLDSLGDALRNARSSADHATRFSTVCELLRGSATEKWADELDADRPCDPDGLHQMLVELPGMGGSELACRVHAAVASERVPDALVSPNPHAAP</sequence>
<organism evidence="1 2">
    <name type="scientific">Nonomuraea endophytica</name>
    <dbReference type="NCBI Taxonomy" id="714136"/>
    <lineage>
        <taxon>Bacteria</taxon>
        <taxon>Bacillati</taxon>
        <taxon>Actinomycetota</taxon>
        <taxon>Actinomycetes</taxon>
        <taxon>Streptosporangiales</taxon>
        <taxon>Streptosporangiaceae</taxon>
        <taxon>Nonomuraea</taxon>
    </lineage>
</organism>
<protein>
    <submittedName>
        <fullName evidence="1">Uncharacterized protein</fullName>
    </submittedName>
</protein>
<dbReference type="AlphaFoldDB" id="A0A7W8A3Z7"/>
<dbReference type="Proteomes" id="UP000568380">
    <property type="component" value="Unassembled WGS sequence"/>
</dbReference>
<proteinExistence type="predicted"/>
<dbReference type="RefSeq" id="WP_184964494.1">
    <property type="nucleotide sequence ID" value="NZ_JACHIN010000006.1"/>
</dbReference>
<name>A0A7W8A3Z7_9ACTN</name>
<keyword evidence="2" id="KW-1185">Reference proteome</keyword>
<evidence type="ECO:0000313" key="2">
    <source>
        <dbReference type="Proteomes" id="UP000568380"/>
    </source>
</evidence>
<comment type="caution">
    <text evidence="1">The sequence shown here is derived from an EMBL/GenBank/DDBJ whole genome shotgun (WGS) entry which is preliminary data.</text>
</comment>
<dbReference type="EMBL" id="JACHIN010000006">
    <property type="protein sequence ID" value="MBB5079110.1"/>
    <property type="molecule type" value="Genomic_DNA"/>
</dbReference>
<evidence type="ECO:0000313" key="1">
    <source>
        <dbReference type="EMBL" id="MBB5079110.1"/>
    </source>
</evidence>
<accession>A0A7W8A3Z7</accession>
<reference evidence="1 2" key="1">
    <citation type="submission" date="2020-08" db="EMBL/GenBank/DDBJ databases">
        <title>Genomic Encyclopedia of Type Strains, Phase IV (KMG-IV): sequencing the most valuable type-strain genomes for metagenomic binning, comparative biology and taxonomic classification.</title>
        <authorList>
            <person name="Goeker M."/>
        </authorList>
    </citation>
    <scope>NUCLEOTIDE SEQUENCE [LARGE SCALE GENOMIC DNA]</scope>
    <source>
        <strain evidence="1 2">DSM 45385</strain>
    </source>
</reference>